<gene>
    <name evidence="1" type="ORF">VFH_I319280</name>
</gene>
<evidence type="ECO:0000313" key="2">
    <source>
        <dbReference type="Proteomes" id="UP001157006"/>
    </source>
</evidence>
<reference evidence="1 2" key="1">
    <citation type="submission" date="2023-01" db="EMBL/GenBank/DDBJ databases">
        <authorList>
            <person name="Kreplak J."/>
        </authorList>
    </citation>
    <scope>NUCLEOTIDE SEQUENCE [LARGE SCALE GENOMIC DNA]</scope>
</reference>
<protein>
    <submittedName>
        <fullName evidence="1">Uncharacterized protein</fullName>
    </submittedName>
</protein>
<dbReference type="AlphaFoldDB" id="A0AAV0YQW1"/>
<evidence type="ECO:0000313" key="1">
    <source>
        <dbReference type="EMBL" id="CAI8587842.1"/>
    </source>
</evidence>
<accession>A0AAV0YQW1</accession>
<dbReference type="Proteomes" id="UP001157006">
    <property type="component" value="Chromosome 1L"/>
</dbReference>
<sequence>MFVLLHRWFSHHLQLFSFSLKKLCETFRKLSQIGESLYLYTSIQPRHMKVLDHWILYIVDCGFYTQKEREEGAARIPPGTLPPPPVYDVKVCCQFDQESWWNKGGSNVVGGIEFGQGLQVRKANV</sequence>
<proteinExistence type="predicted"/>
<keyword evidence="2" id="KW-1185">Reference proteome</keyword>
<organism evidence="1 2">
    <name type="scientific">Vicia faba</name>
    <name type="common">Broad bean</name>
    <name type="synonym">Faba vulgaris</name>
    <dbReference type="NCBI Taxonomy" id="3906"/>
    <lineage>
        <taxon>Eukaryota</taxon>
        <taxon>Viridiplantae</taxon>
        <taxon>Streptophyta</taxon>
        <taxon>Embryophyta</taxon>
        <taxon>Tracheophyta</taxon>
        <taxon>Spermatophyta</taxon>
        <taxon>Magnoliopsida</taxon>
        <taxon>eudicotyledons</taxon>
        <taxon>Gunneridae</taxon>
        <taxon>Pentapetalae</taxon>
        <taxon>rosids</taxon>
        <taxon>fabids</taxon>
        <taxon>Fabales</taxon>
        <taxon>Fabaceae</taxon>
        <taxon>Papilionoideae</taxon>
        <taxon>50 kb inversion clade</taxon>
        <taxon>NPAAA clade</taxon>
        <taxon>Hologalegina</taxon>
        <taxon>IRL clade</taxon>
        <taxon>Fabeae</taxon>
        <taxon>Vicia</taxon>
    </lineage>
</organism>
<dbReference type="EMBL" id="OX451736">
    <property type="protein sequence ID" value="CAI8587842.1"/>
    <property type="molecule type" value="Genomic_DNA"/>
</dbReference>
<name>A0AAV0YQW1_VICFA</name>